<keyword evidence="3" id="KW-1133">Transmembrane helix</keyword>
<feature type="transmembrane region" description="Helical" evidence="3">
    <location>
        <begin position="6"/>
        <end position="22"/>
    </location>
</feature>
<dbReference type="InterPro" id="IPR012020">
    <property type="entry name" value="ABHD4"/>
</dbReference>
<dbReference type="Proteomes" id="UP000078387">
    <property type="component" value="Unassembled WGS sequence"/>
</dbReference>
<feature type="active site" description="Charge relay system" evidence="2">
    <location>
        <position position="233"/>
    </location>
</feature>
<protein>
    <submittedName>
        <fullName evidence="5">Alpha beta hydrolase fold protein putative</fullName>
    </submittedName>
</protein>
<evidence type="ECO:0000313" key="6">
    <source>
        <dbReference type="Proteomes" id="UP000078387"/>
    </source>
</evidence>
<feature type="domain" description="AB hydrolase-1" evidence="4">
    <location>
        <begin position="153"/>
        <end position="279"/>
    </location>
</feature>
<dbReference type="PIRSF" id="PIRSF005211">
    <property type="entry name" value="Ab_hydro_YheT"/>
    <property type="match status" value="1"/>
</dbReference>
<keyword evidence="5" id="KW-0378">Hydrolase</keyword>
<evidence type="ECO:0000259" key="4">
    <source>
        <dbReference type="Pfam" id="PF00561"/>
    </source>
</evidence>
<feature type="transmembrane region" description="Helical" evidence="3">
    <location>
        <begin position="34"/>
        <end position="62"/>
    </location>
</feature>
<feature type="active site" description="Charge relay system" evidence="2">
    <location>
        <position position="398"/>
    </location>
</feature>
<dbReference type="GO" id="GO:0047372">
    <property type="term" value="F:monoacylglycerol lipase activity"/>
    <property type="evidence" value="ECO:0007669"/>
    <property type="project" value="TreeGrafter"/>
</dbReference>
<dbReference type="VEuPathDB" id="AmoebaDB:EHI8A_161610"/>
<evidence type="ECO:0000256" key="3">
    <source>
        <dbReference type="SAM" id="Phobius"/>
    </source>
</evidence>
<proteinExistence type="inferred from homology"/>
<evidence type="ECO:0000256" key="2">
    <source>
        <dbReference type="PIRSR" id="PIRSR005211-1"/>
    </source>
</evidence>
<dbReference type="InterPro" id="IPR029058">
    <property type="entry name" value="AB_hydrolase_fold"/>
</dbReference>
<comment type="similarity">
    <text evidence="1">Belongs to the AB hydrolase superfamily. AB hydrolase 4 family.</text>
</comment>
<dbReference type="GO" id="GO:0051792">
    <property type="term" value="P:medium-chain fatty acid biosynthetic process"/>
    <property type="evidence" value="ECO:0007669"/>
    <property type="project" value="TreeGrafter"/>
</dbReference>
<accession>A0A175JEZ0</accession>
<dbReference type="InterPro" id="IPR050960">
    <property type="entry name" value="AB_hydrolase_4_sf"/>
</dbReference>
<dbReference type="PANTHER" id="PTHR10794">
    <property type="entry name" value="ABHYDROLASE DOMAIN-CONTAINING PROTEIN"/>
    <property type="match status" value="1"/>
</dbReference>
<gene>
    <name evidence="5" type="ORF">CL6EHI_068640</name>
</gene>
<dbReference type="VEuPathDB" id="AmoebaDB:EHI_068640"/>
<evidence type="ECO:0000256" key="1">
    <source>
        <dbReference type="ARBA" id="ARBA00010884"/>
    </source>
</evidence>
<keyword evidence="3" id="KW-0472">Membrane</keyword>
<dbReference type="SUPFAM" id="SSF53474">
    <property type="entry name" value="alpha/beta-Hydrolases"/>
    <property type="match status" value="1"/>
</dbReference>
<dbReference type="InterPro" id="IPR000073">
    <property type="entry name" value="AB_hydrolase_1"/>
</dbReference>
<dbReference type="PANTHER" id="PTHR10794:SF63">
    <property type="entry name" value="ALPHA_BETA HYDROLASE 1, ISOFORM A"/>
    <property type="match status" value="1"/>
</dbReference>
<dbReference type="FunFam" id="3.40.50.1820:FF:000243">
    <property type="entry name" value="Alpha/beta hydrolase domain containing protein"/>
    <property type="match status" value="1"/>
</dbReference>
<comment type="caution">
    <text evidence="5">The sequence shown here is derived from an EMBL/GenBank/DDBJ whole genome shotgun (WGS) entry which is preliminary data.</text>
</comment>
<dbReference type="Gene3D" id="3.40.50.1820">
    <property type="entry name" value="alpha/beta hydrolase"/>
    <property type="match status" value="1"/>
</dbReference>
<reference evidence="5 6" key="1">
    <citation type="submission" date="2016-05" db="EMBL/GenBank/DDBJ databases">
        <title>First whole genome sequencing of Entamoeba histolytica HM1:IMSS-clone-6.</title>
        <authorList>
            <person name="Mukherjee Avik.K."/>
            <person name="Izumyama S."/>
            <person name="Nakada-Tsukui K."/>
            <person name="Nozaki T."/>
        </authorList>
    </citation>
    <scope>NUCLEOTIDE SEQUENCE [LARGE SCALE GENOMIC DNA]</scope>
    <source>
        <strain evidence="5 6">HM1:IMSS clone 6</strain>
    </source>
</reference>
<keyword evidence="3" id="KW-0812">Transmembrane</keyword>
<evidence type="ECO:0000313" key="5">
    <source>
        <dbReference type="EMBL" id="GAT92125.1"/>
    </source>
</evidence>
<dbReference type="EMBL" id="BDEQ01000001">
    <property type="protein sequence ID" value="GAT92125.1"/>
    <property type="molecule type" value="Genomic_DNA"/>
</dbReference>
<feature type="active site" description="Charge relay system" evidence="2">
    <location>
        <position position="365"/>
    </location>
</feature>
<dbReference type="GO" id="GO:0051793">
    <property type="term" value="P:medium-chain fatty acid catabolic process"/>
    <property type="evidence" value="ECO:0007669"/>
    <property type="project" value="TreeGrafter"/>
</dbReference>
<sequence>MGAPMPICVIFTLFVLFKKYLLHTKRNYIEYIQIILMLLTIMSLITLHLLAFLVFLCLYISFPLTITETPRNLASGFDSPIHKETEEALKPYLKPYTLPFWISGGILQTIIGGAVRFKCPIIEFDRTMVNAPDGGEFAMDWGQNQEQLPEDAPILLIFHGLAGGCREPYIQRNSFYAMKEGYRCCVLTNRGCAGTTLKIPKAYHSCLFDDPMQAINIIHQKYPTAPIDLMGYSLGANTILGLVSRHSKFCKERNVVCCVAISPSPYLISMMLSLCPALDETFSSFELKLVKKNQNAFLEEIKKGKMVGDVPKIYMSKSMKQFDDGFTSKAFNYGCPANYYYDVEQMHHFLPKCYIPCISLNSADDPVAIMTRALFERSRTIASVSPFYTPLATKTGGHLSWTFKEGEKGYYDDLSLGFMKKMNELFKSGKLNEIQQEFLQLNELN</sequence>
<dbReference type="VEuPathDB" id="AmoebaDB:KM1_156660"/>
<dbReference type="eggNOG" id="KOG1838">
    <property type="taxonomic scope" value="Eukaryota"/>
</dbReference>
<name>A0A175JEZ0_ENTHI</name>
<dbReference type="VEuPathDB" id="AmoebaDB:EHI5A_024550"/>
<dbReference type="Pfam" id="PF00561">
    <property type="entry name" value="Abhydrolase_1"/>
    <property type="match status" value="1"/>
</dbReference>
<dbReference type="AlphaFoldDB" id="A0A175JEZ0"/>
<organism evidence="5 6">
    <name type="scientific">Entamoeba histolytica</name>
    <dbReference type="NCBI Taxonomy" id="5759"/>
    <lineage>
        <taxon>Eukaryota</taxon>
        <taxon>Amoebozoa</taxon>
        <taxon>Evosea</taxon>
        <taxon>Archamoebae</taxon>
        <taxon>Mastigamoebida</taxon>
        <taxon>Entamoebidae</taxon>
        <taxon>Entamoeba</taxon>
    </lineage>
</organism>
<dbReference type="GO" id="GO:0008126">
    <property type="term" value="F:acetylesterase activity"/>
    <property type="evidence" value="ECO:0007669"/>
    <property type="project" value="TreeGrafter"/>
</dbReference>
<dbReference type="VEuPathDB" id="AmoebaDB:EHI7A_144080"/>